<accession>A0A2T0QY55</accession>
<evidence type="ECO:0000313" key="4">
    <source>
        <dbReference type="Proteomes" id="UP000238083"/>
    </source>
</evidence>
<comment type="similarity">
    <text evidence="1">Belongs to the carbon-nitrogen hydrolase superfamily. NIT1/NIT2 family.</text>
</comment>
<keyword evidence="3" id="KW-0378">Hydrolase</keyword>
<dbReference type="CDD" id="cd07197">
    <property type="entry name" value="nitrilase"/>
    <property type="match status" value="1"/>
</dbReference>
<comment type="caution">
    <text evidence="3">The sequence shown here is derived from an EMBL/GenBank/DDBJ whole genome shotgun (WGS) entry which is preliminary data.</text>
</comment>
<dbReference type="OrthoDB" id="9811121at2"/>
<dbReference type="GO" id="GO:0016787">
    <property type="term" value="F:hydrolase activity"/>
    <property type="evidence" value="ECO:0007669"/>
    <property type="project" value="UniProtKB-KW"/>
</dbReference>
<dbReference type="PANTHER" id="PTHR23088">
    <property type="entry name" value="NITRILASE-RELATED"/>
    <property type="match status" value="1"/>
</dbReference>
<keyword evidence="4" id="KW-1185">Reference proteome</keyword>
<gene>
    <name evidence="3" type="ORF">CLV37_114106</name>
</gene>
<dbReference type="Gene3D" id="3.60.110.10">
    <property type="entry name" value="Carbon-nitrogen hydrolase"/>
    <property type="match status" value="1"/>
</dbReference>
<sequence>MTVDKNLKRLVRARAAQTGQPYTAALQHFRADRRAPLRVAVAQLPVGQDPTDPAVLRRGGELVRDRMRRAAQQGARLLHLPEGATCFPDKRVLSSTGPDEIGPSDWDRFAWDVLRDELETTARLAAELRLWTVFGSTHRLSAGNRPHNCLYVLDHRGRVRTRYDERYLSHTKATWMYSPGRAPVVVAVDGWRFGLALGLESHFPEVFAEYERLDVDGVLFSSTGNADHHAAAFAVECAGHAATNGLWVSFAVPPQQDPAAAAGFVAPGGRWLERCSPGRDVVVLDLVAGGSDVETDVDVAVTKARPWRRRVRESGHGELVDDVRSRERAGF</sequence>
<dbReference type="Pfam" id="PF00795">
    <property type="entry name" value="CN_hydrolase"/>
    <property type="match status" value="1"/>
</dbReference>
<feature type="domain" description="CN hydrolase" evidence="2">
    <location>
        <begin position="37"/>
        <end position="288"/>
    </location>
</feature>
<dbReference type="PANTHER" id="PTHR23088:SF27">
    <property type="entry name" value="DEAMINATED GLUTATHIONE AMIDASE"/>
    <property type="match status" value="1"/>
</dbReference>
<dbReference type="InterPro" id="IPR036526">
    <property type="entry name" value="C-N_Hydrolase_sf"/>
</dbReference>
<dbReference type="RefSeq" id="WP_106214881.1">
    <property type="nucleotide sequence ID" value="NZ_PVZF01000014.1"/>
</dbReference>
<evidence type="ECO:0000256" key="1">
    <source>
        <dbReference type="ARBA" id="ARBA00010613"/>
    </source>
</evidence>
<dbReference type="PROSITE" id="PS50263">
    <property type="entry name" value="CN_HYDROLASE"/>
    <property type="match status" value="1"/>
</dbReference>
<dbReference type="AlphaFoldDB" id="A0A2T0QY55"/>
<dbReference type="SUPFAM" id="SSF56317">
    <property type="entry name" value="Carbon-nitrogen hydrolase"/>
    <property type="match status" value="1"/>
</dbReference>
<name>A0A2T0QY55_9ACTN</name>
<protein>
    <submittedName>
        <fullName evidence="3">Putative amidohydrolase</fullName>
    </submittedName>
</protein>
<proteinExistence type="inferred from homology"/>
<dbReference type="InterPro" id="IPR003010">
    <property type="entry name" value="C-N_Hydrolase"/>
</dbReference>
<evidence type="ECO:0000313" key="3">
    <source>
        <dbReference type="EMBL" id="PRY11152.1"/>
    </source>
</evidence>
<reference evidence="3 4" key="1">
    <citation type="submission" date="2018-03" db="EMBL/GenBank/DDBJ databases">
        <title>Genomic Encyclopedia of Archaeal and Bacterial Type Strains, Phase II (KMG-II): from individual species to whole genera.</title>
        <authorList>
            <person name="Goeker M."/>
        </authorList>
    </citation>
    <scope>NUCLEOTIDE SEQUENCE [LARGE SCALE GENOMIC DNA]</scope>
    <source>
        <strain evidence="3 4">DSM 19711</strain>
    </source>
</reference>
<dbReference type="EMBL" id="PVZF01000014">
    <property type="protein sequence ID" value="PRY11152.1"/>
    <property type="molecule type" value="Genomic_DNA"/>
</dbReference>
<evidence type="ECO:0000259" key="2">
    <source>
        <dbReference type="PROSITE" id="PS50263"/>
    </source>
</evidence>
<dbReference type="Proteomes" id="UP000238083">
    <property type="component" value="Unassembled WGS sequence"/>
</dbReference>
<organism evidence="3 4">
    <name type="scientific">Kineococcus rhizosphaerae</name>
    <dbReference type="NCBI Taxonomy" id="559628"/>
    <lineage>
        <taxon>Bacteria</taxon>
        <taxon>Bacillati</taxon>
        <taxon>Actinomycetota</taxon>
        <taxon>Actinomycetes</taxon>
        <taxon>Kineosporiales</taxon>
        <taxon>Kineosporiaceae</taxon>
        <taxon>Kineococcus</taxon>
    </lineage>
</organism>